<dbReference type="SUPFAM" id="SSF51735">
    <property type="entry name" value="NAD(P)-binding Rossmann-fold domains"/>
    <property type="match status" value="1"/>
</dbReference>
<dbReference type="InterPro" id="IPR002347">
    <property type="entry name" value="SDR_fam"/>
</dbReference>
<dbReference type="Proteomes" id="UP001500238">
    <property type="component" value="Unassembled WGS sequence"/>
</dbReference>
<dbReference type="CDD" id="cd05233">
    <property type="entry name" value="SDR_c"/>
    <property type="match status" value="1"/>
</dbReference>
<dbReference type="PANTHER" id="PTHR24321:SF8">
    <property type="entry name" value="ESTRADIOL 17-BETA-DEHYDROGENASE 8-RELATED"/>
    <property type="match status" value="1"/>
</dbReference>
<keyword evidence="4" id="KW-1185">Reference proteome</keyword>
<protein>
    <submittedName>
        <fullName evidence="3">Glucose 1-dehydrogenase</fullName>
    </submittedName>
</protein>
<name>A0ABN1HT70_9SPHN</name>
<comment type="caution">
    <text evidence="3">The sequence shown here is derived from an EMBL/GenBank/DDBJ whole genome shotgun (WGS) entry which is preliminary data.</text>
</comment>
<dbReference type="PRINTS" id="PR00080">
    <property type="entry name" value="SDRFAMILY"/>
</dbReference>
<dbReference type="InterPro" id="IPR036291">
    <property type="entry name" value="NAD(P)-bd_dom_sf"/>
</dbReference>
<accession>A0ABN1HT70</accession>
<dbReference type="Gene3D" id="3.40.50.720">
    <property type="entry name" value="NAD(P)-binding Rossmann-like Domain"/>
    <property type="match status" value="1"/>
</dbReference>
<sequence>MRFAGKRAVVTGGASGIGRATALRLADEGASVIVADIDGEAGAALAAASGGRIAFRHTDVTRADEIEALMQAADAAGGLDIVFNNAGAGGAREPIDQLSPDDWDRTMALLLRSVALGIRYAAPLMARRGGGAIVNTASVSALGAGYAPTAYSTAKAGVLHLTKIAAADLAAAHIRVNAVVPGFITTAIFTRHLDIEGARREQADGMIAGAAAKAQPIPRAGRPEDIAAAVAFLASEDASFITGTHILVDGGLTIGTRASWDPAVPSMLTALEAFR</sequence>
<proteinExistence type="inferred from homology"/>
<dbReference type="EMBL" id="BAAAES010000007">
    <property type="protein sequence ID" value="GAA0666361.1"/>
    <property type="molecule type" value="Genomic_DNA"/>
</dbReference>
<organism evidence="3 4">
    <name type="scientific">Sphingomonas insulae</name>
    <dbReference type="NCBI Taxonomy" id="424800"/>
    <lineage>
        <taxon>Bacteria</taxon>
        <taxon>Pseudomonadati</taxon>
        <taxon>Pseudomonadota</taxon>
        <taxon>Alphaproteobacteria</taxon>
        <taxon>Sphingomonadales</taxon>
        <taxon>Sphingomonadaceae</taxon>
        <taxon>Sphingomonas</taxon>
    </lineage>
</organism>
<gene>
    <name evidence="3" type="ORF">GCM10009102_15330</name>
</gene>
<dbReference type="Pfam" id="PF13561">
    <property type="entry name" value="adh_short_C2"/>
    <property type="match status" value="1"/>
</dbReference>
<keyword evidence="2" id="KW-0560">Oxidoreductase</keyword>
<evidence type="ECO:0000256" key="2">
    <source>
        <dbReference type="ARBA" id="ARBA00023002"/>
    </source>
</evidence>
<reference evidence="3 4" key="1">
    <citation type="journal article" date="2019" name="Int. J. Syst. Evol. Microbiol.">
        <title>The Global Catalogue of Microorganisms (GCM) 10K type strain sequencing project: providing services to taxonomists for standard genome sequencing and annotation.</title>
        <authorList>
            <consortium name="The Broad Institute Genomics Platform"/>
            <consortium name="The Broad Institute Genome Sequencing Center for Infectious Disease"/>
            <person name="Wu L."/>
            <person name="Ma J."/>
        </authorList>
    </citation>
    <scope>NUCLEOTIDE SEQUENCE [LARGE SCALE GENOMIC DNA]</scope>
    <source>
        <strain evidence="3 4">JCM 14603</strain>
    </source>
</reference>
<dbReference type="PANTHER" id="PTHR24321">
    <property type="entry name" value="DEHYDROGENASES, SHORT CHAIN"/>
    <property type="match status" value="1"/>
</dbReference>
<evidence type="ECO:0000256" key="1">
    <source>
        <dbReference type="ARBA" id="ARBA00006484"/>
    </source>
</evidence>
<dbReference type="PRINTS" id="PR00081">
    <property type="entry name" value="GDHRDH"/>
</dbReference>
<evidence type="ECO:0000313" key="3">
    <source>
        <dbReference type="EMBL" id="GAA0666361.1"/>
    </source>
</evidence>
<comment type="similarity">
    <text evidence="1">Belongs to the short-chain dehydrogenases/reductases (SDR) family.</text>
</comment>
<evidence type="ECO:0000313" key="4">
    <source>
        <dbReference type="Proteomes" id="UP001500238"/>
    </source>
</evidence>
<dbReference type="RefSeq" id="WP_163959118.1">
    <property type="nucleotide sequence ID" value="NZ_BAAAES010000007.1"/>
</dbReference>